<dbReference type="RefSeq" id="WP_377768396.1">
    <property type="nucleotide sequence ID" value="NZ_JBHULB010000082.1"/>
</dbReference>
<proteinExistence type="predicted"/>
<keyword evidence="2" id="KW-1185">Reference proteome</keyword>
<comment type="caution">
    <text evidence="1">The sequence shown here is derived from an EMBL/GenBank/DDBJ whole genome shotgun (WGS) entry which is preliminary data.</text>
</comment>
<protein>
    <submittedName>
        <fullName evidence="1">Uncharacterized protein</fullName>
    </submittedName>
</protein>
<sequence>MEETNKTNISEPQPTSLPWHIHIDKIPKQGAKKSGRFIHVEEPLYECLFYVADEQIEVKGFSTHDIQNGVQLYDVTLPEGKELIDDIKGISASMKDGAHFLFNILYPPFFREMSNKEKVTRSIDDHKGTIDKLADM</sequence>
<dbReference type="Proteomes" id="UP001597526">
    <property type="component" value="Unassembled WGS sequence"/>
</dbReference>
<organism evidence="1 2">
    <name type="scientific">Croceitalea marina</name>
    <dbReference type="NCBI Taxonomy" id="1775166"/>
    <lineage>
        <taxon>Bacteria</taxon>
        <taxon>Pseudomonadati</taxon>
        <taxon>Bacteroidota</taxon>
        <taxon>Flavobacteriia</taxon>
        <taxon>Flavobacteriales</taxon>
        <taxon>Flavobacteriaceae</taxon>
        <taxon>Croceitalea</taxon>
    </lineage>
</organism>
<dbReference type="EMBL" id="JBHULB010000082">
    <property type="protein sequence ID" value="MFD2588929.1"/>
    <property type="molecule type" value="Genomic_DNA"/>
</dbReference>
<reference evidence="2" key="1">
    <citation type="journal article" date="2019" name="Int. J. Syst. Evol. Microbiol.">
        <title>The Global Catalogue of Microorganisms (GCM) 10K type strain sequencing project: providing services to taxonomists for standard genome sequencing and annotation.</title>
        <authorList>
            <consortium name="The Broad Institute Genomics Platform"/>
            <consortium name="The Broad Institute Genome Sequencing Center for Infectious Disease"/>
            <person name="Wu L."/>
            <person name="Ma J."/>
        </authorList>
    </citation>
    <scope>NUCLEOTIDE SEQUENCE [LARGE SCALE GENOMIC DNA]</scope>
    <source>
        <strain evidence="2">KCTC 52368</strain>
    </source>
</reference>
<name>A0ABW5N180_9FLAO</name>
<evidence type="ECO:0000313" key="1">
    <source>
        <dbReference type="EMBL" id="MFD2588929.1"/>
    </source>
</evidence>
<accession>A0ABW5N180</accession>
<gene>
    <name evidence="1" type="ORF">ACFSQJ_18530</name>
</gene>
<evidence type="ECO:0000313" key="2">
    <source>
        <dbReference type="Proteomes" id="UP001597526"/>
    </source>
</evidence>